<evidence type="ECO:0000256" key="18">
    <source>
        <dbReference type="PIRNR" id="PIRNR015596"/>
    </source>
</evidence>
<keyword evidence="8" id="KW-0521">NADP</keyword>
<dbReference type="PANTHER" id="PTHR10556">
    <property type="entry name" value="3-OXO-5-ALPHA-STEROID 4-DEHYDROGENASE"/>
    <property type="match status" value="1"/>
</dbReference>
<evidence type="ECO:0000256" key="2">
    <source>
        <dbReference type="ARBA" id="ARBA00004477"/>
    </source>
</evidence>
<evidence type="ECO:0000313" key="20">
    <source>
        <dbReference type="EMBL" id="CAL1578248.1"/>
    </source>
</evidence>
<evidence type="ECO:0000256" key="14">
    <source>
        <dbReference type="ARBA" id="ARBA00045549"/>
    </source>
</evidence>
<keyword evidence="11" id="KW-0560">Oxidoreductase</keyword>
<feature type="domain" description="3-oxo-5-alpha-steroid 4-dehydrogenase C-terminal" evidence="19">
    <location>
        <begin position="119"/>
        <end position="266"/>
    </location>
</feature>
<evidence type="ECO:0000256" key="1">
    <source>
        <dbReference type="ARBA" id="ARBA00004154"/>
    </source>
</evidence>
<evidence type="ECO:0000256" key="7">
    <source>
        <dbReference type="ARBA" id="ARBA00022848"/>
    </source>
</evidence>
<keyword evidence="13 18" id="KW-0472">Membrane</keyword>
<dbReference type="InterPro" id="IPR001104">
    <property type="entry name" value="3-oxo-5_a-steroid_4-DH_C"/>
</dbReference>
<dbReference type="AlphaFoldDB" id="A0AAV2JKS2"/>
<evidence type="ECO:0000256" key="13">
    <source>
        <dbReference type="ARBA" id="ARBA00023136"/>
    </source>
</evidence>
<evidence type="ECO:0000256" key="15">
    <source>
        <dbReference type="ARBA" id="ARBA00048164"/>
    </source>
</evidence>
<dbReference type="InterPro" id="IPR016636">
    <property type="entry name" value="3-oxo-5-alpha-steroid_4-DH"/>
</dbReference>
<evidence type="ECO:0000256" key="16">
    <source>
        <dbReference type="ARBA" id="ARBA00048292"/>
    </source>
</evidence>
<keyword evidence="21" id="KW-1185">Reference proteome</keyword>
<evidence type="ECO:0000256" key="5">
    <source>
        <dbReference type="ARBA" id="ARBA00022782"/>
    </source>
</evidence>
<evidence type="ECO:0000256" key="10">
    <source>
        <dbReference type="ARBA" id="ARBA00022989"/>
    </source>
</evidence>
<dbReference type="GO" id="GO:0005789">
    <property type="term" value="C:endoplasmic reticulum membrane"/>
    <property type="evidence" value="ECO:0007669"/>
    <property type="project" value="UniProtKB-SubCell"/>
</dbReference>
<dbReference type="Proteomes" id="UP001497482">
    <property type="component" value="Chromosome 13"/>
</dbReference>
<evidence type="ECO:0000256" key="9">
    <source>
        <dbReference type="ARBA" id="ARBA00022928"/>
    </source>
</evidence>
<keyword evidence="12" id="KW-0443">Lipid metabolism</keyword>
<feature type="transmembrane region" description="Helical" evidence="18">
    <location>
        <begin position="23"/>
        <end position="42"/>
    </location>
</feature>
<organism evidence="20 21">
    <name type="scientific">Knipowitschia caucasica</name>
    <name type="common">Caucasian dwarf goby</name>
    <name type="synonym">Pomatoschistus caucasicus</name>
    <dbReference type="NCBI Taxonomy" id="637954"/>
    <lineage>
        <taxon>Eukaryota</taxon>
        <taxon>Metazoa</taxon>
        <taxon>Chordata</taxon>
        <taxon>Craniata</taxon>
        <taxon>Vertebrata</taxon>
        <taxon>Euteleostomi</taxon>
        <taxon>Actinopterygii</taxon>
        <taxon>Neopterygii</taxon>
        <taxon>Teleostei</taxon>
        <taxon>Neoteleostei</taxon>
        <taxon>Acanthomorphata</taxon>
        <taxon>Gobiaria</taxon>
        <taxon>Gobiiformes</taxon>
        <taxon>Gobioidei</taxon>
        <taxon>Gobiidae</taxon>
        <taxon>Gobiinae</taxon>
        <taxon>Knipowitschia</taxon>
    </lineage>
</organism>
<dbReference type="GO" id="GO:0030154">
    <property type="term" value="P:cell differentiation"/>
    <property type="evidence" value="ECO:0007669"/>
    <property type="project" value="UniProtKB-KW"/>
</dbReference>
<evidence type="ECO:0000259" key="19">
    <source>
        <dbReference type="Pfam" id="PF02544"/>
    </source>
</evidence>
<dbReference type="Gene3D" id="1.20.120.1630">
    <property type="match status" value="1"/>
</dbReference>
<feature type="transmembrane region" description="Helical" evidence="18">
    <location>
        <begin position="221"/>
        <end position="242"/>
    </location>
</feature>
<keyword evidence="10 18" id="KW-1133">Transmembrane helix</keyword>
<keyword evidence="4 18" id="KW-0812">Transmembrane</keyword>
<comment type="catalytic activity">
    <reaction evidence="15 18">
        <text>a 3-oxo-5alpha-steroid + NADP(+) = a 3-oxo-Delta(4)-steroid + NADPH + H(+)</text>
        <dbReference type="Rhea" id="RHEA:54384"/>
        <dbReference type="ChEBI" id="CHEBI:13601"/>
        <dbReference type="ChEBI" id="CHEBI:15378"/>
        <dbReference type="ChEBI" id="CHEBI:47909"/>
        <dbReference type="ChEBI" id="CHEBI:57783"/>
        <dbReference type="ChEBI" id="CHEBI:58349"/>
        <dbReference type="EC" id="1.3.1.22"/>
    </reaction>
</comment>
<dbReference type="GO" id="GO:0007548">
    <property type="term" value="P:sex differentiation"/>
    <property type="evidence" value="ECO:0007669"/>
    <property type="project" value="UniProtKB-KW"/>
</dbReference>
<dbReference type="FunFam" id="1.20.120.1630:FF:000002">
    <property type="entry name" value="Steroid 5 alpha-reductase 1"/>
    <property type="match status" value="1"/>
</dbReference>
<comment type="similarity">
    <text evidence="3 18">Belongs to the steroid 5-alpha reductase family.</text>
</comment>
<proteinExistence type="inferred from homology"/>
<comment type="function">
    <text evidence="14">Converts testosterone (T) into 5-alpha-dihydrotestosterone (DHT) and progesterone or corticosterone into their corresponding 5-alpha-3-oxosteroids. It plays a central role in sexual differentiation and androgen physiology.</text>
</comment>
<feature type="transmembrane region" description="Helical" evidence="18">
    <location>
        <begin position="157"/>
        <end position="175"/>
    </location>
</feature>
<keyword evidence="9" id="KW-0726">Sexual differentiation</keyword>
<evidence type="ECO:0000256" key="8">
    <source>
        <dbReference type="ARBA" id="ARBA00022857"/>
    </source>
</evidence>
<comment type="catalytic activity">
    <reaction evidence="17">
        <text>17beta-hydroxy-5alpha-androstan-3-one + NADP(+) = testosterone + NADPH + H(+)</text>
        <dbReference type="Rhea" id="RHEA:50820"/>
        <dbReference type="ChEBI" id="CHEBI:15378"/>
        <dbReference type="ChEBI" id="CHEBI:16330"/>
        <dbReference type="ChEBI" id="CHEBI:17347"/>
        <dbReference type="ChEBI" id="CHEBI:57783"/>
        <dbReference type="ChEBI" id="CHEBI:58349"/>
        <dbReference type="EC" id="1.3.1.22"/>
    </reaction>
    <physiologicalReaction direction="right-to-left" evidence="17">
        <dbReference type="Rhea" id="RHEA:50822"/>
    </physiologicalReaction>
</comment>
<sequence>MDFLTDPELQANNMYCSQYSVNLLTYVMLLAAVGQLLLHKVGQTAYGRHMVPLGPTRMVPAKLAWLFLEVPSFLVPLILIMLSHSASSSLGQTLLLGTFCLHYFQRSFVYSFFTKGRPCPVGMVMVSGLFSSLNGFLQGHYLLHCAQFGEEWTSNVYFKTGLVLFYIGLAVNVHSDNILRNLRKPGEVVYRIPRGGLFEYVSGANYFGEILEWFGCALATWSLPMLSFALFSLCFLGTRAYYHHRFYQEKFNDYPMSRKALIPFIF</sequence>
<evidence type="ECO:0000256" key="11">
    <source>
        <dbReference type="ARBA" id="ARBA00023002"/>
    </source>
</evidence>
<keyword evidence="7" id="KW-0492">Microsome</keyword>
<reference evidence="20 21" key="1">
    <citation type="submission" date="2024-04" db="EMBL/GenBank/DDBJ databases">
        <authorList>
            <person name="Waldvogel A.-M."/>
            <person name="Schoenle A."/>
        </authorList>
    </citation>
    <scope>NUCLEOTIDE SEQUENCE [LARGE SCALE GENOMIC DNA]</scope>
</reference>
<accession>A0AAV2JKS2</accession>
<dbReference type="InterPro" id="IPR039357">
    <property type="entry name" value="SRD5A/TECR"/>
</dbReference>
<dbReference type="EMBL" id="OZ035835">
    <property type="protein sequence ID" value="CAL1578248.1"/>
    <property type="molecule type" value="Genomic_DNA"/>
</dbReference>
<evidence type="ECO:0000256" key="3">
    <source>
        <dbReference type="ARBA" id="ARBA00007742"/>
    </source>
</evidence>
<dbReference type="GO" id="GO:0006702">
    <property type="term" value="P:androgen biosynthetic process"/>
    <property type="evidence" value="ECO:0007669"/>
    <property type="project" value="UniProtKB-ARBA"/>
</dbReference>
<keyword evidence="5" id="KW-0221">Differentiation</keyword>
<feature type="transmembrane region" description="Helical" evidence="18">
    <location>
        <begin position="120"/>
        <end position="137"/>
    </location>
</feature>
<dbReference type="Pfam" id="PF02544">
    <property type="entry name" value="Steroid_dh"/>
    <property type="match status" value="1"/>
</dbReference>
<dbReference type="EC" id="1.3.1.22" evidence="18"/>
<keyword evidence="6" id="KW-0256">Endoplasmic reticulum</keyword>
<evidence type="ECO:0000256" key="4">
    <source>
        <dbReference type="ARBA" id="ARBA00022692"/>
    </source>
</evidence>
<comment type="subcellular location">
    <subcellularLocation>
        <location evidence="2">Endoplasmic reticulum membrane</location>
        <topology evidence="2">Multi-pass membrane protein</topology>
    </subcellularLocation>
    <subcellularLocation>
        <location evidence="1">Microsome membrane</location>
        <topology evidence="1">Multi-pass membrane protein</topology>
    </subcellularLocation>
</comment>
<evidence type="ECO:0000313" key="21">
    <source>
        <dbReference type="Proteomes" id="UP001497482"/>
    </source>
</evidence>
<dbReference type="PIRSF" id="PIRSF015596">
    <property type="entry name" value="5_alpha-SR2"/>
    <property type="match status" value="1"/>
</dbReference>
<dbReference type="PROSITE" id="PS50244">
    <property type="entry name" value="S5A_REDUCTASE"/>
    <property type="match status" value="1"/>
</dbReference>
<dbReference type="PANTHER" id="PTHR10556:SF37">
    <property type="entry name" value="3-OXO-5-ALPHA-STEROID 4-DEHYDROGENASE 2"/>
    <property type="match status" value="1"/>
</dbReference>
<name>A0AAV2JKS2_KNICA</name>
<protein>
    <recommendedName>
        <fullName evidence="18">3-oxo-5alpha-steroid 4-dehydrogenase (NADP(+))</fullName>
        <ecNumber evidence="18">1.3.1.22</ecNumber>
    </recommendedName>
</protein>
<gene>
    <name evidence="20" type="ORF">KC01_LOCUS9423</name>
</gene>
<evidence type="ECO:0000256" key="6">
    <source>
        <dbReference type="ARBA" id="ARBA00022824"/>
    </source>
</evidence>
<comment type="catalytic activity">
    <reaction evidence="16">
        <text>5alpha-pregnane-3,20-dione + NADP(+) = progesterone + NADPH + H(+)</text>
        <dbReference type="Rhea" id="RHEA:21952"/>
        <dbReference type="ChEBI" id="CHEBI:15378"/>
        <dbReference type="ChEBI" id="CHEBI:17026"/>
        <dbReference type="ChEBI" id="CHEBI:28952"/>
        <dbReference type="ChEBI" id="CHEBI:57783"/>
        <dbReference type="ChEBI" id="CHEBI:58349"/>
        <dbReference type="EC" id="1.3.1.22"/>
    </reaction>
    <physiologicalReaction direction="right-to-left" evidence="16">
        <dbReference type="Rhea" id="RHEA:21954"/>
    </physiologicalReaction>
</comment>
<evidence type="ECO:0000256" key="12">
    <source>
        <dbReference type="ARBA" id="ARBA00023098"/>
    </source>
</evidence>
<evidence type="ECO:0000256" key="17">
    <source>
        <dbReference type="ARBA" id="ARBA00049397"/>
    </source>
</evidence>
<dbReference type="GO" id="GO:0047751">
    <property type="term" value="F:3-oxo-5-alpha-steroid 4-dehydrogenase (NADP+) activity"/>
    <property type="evidence" value="ECO:0007669"/>
    <property type="project" value="UniProtKB-EC"/>
</dbReference>
<feature type="transmembrane region" description="Helical" evidence="18">
    <location>
        <begin position="63"/>
        <end position="82"/>
    </location>
</feature>